<comment type="caution">
    <text evidence="11">The sequence shown here is derived from an EMBL/GenBank/DDBJ whole genome shotgun (WGS) entry which is preliminary data.</text>
</comment>
<evidence type="ECO:0000313" key="11">
    <source>
        <dbReference type="EMBL" id="MUN38547.1"/>
    </source>
</evidence>
<dbReference type="Proteomes" id="UP000432015">
    <property type="component" value="Unassembled WGS sequence"/>
</dbReference>
<dbReference type="GO" id="GO:0005524">
    <property type="term" value="F:ATP binding"/>
    <property type="evidence" value="ECO:0007669"/>
    <property type="project" value="UniProtKB-UniRule"/>
</dbReference>
<protein>
    <recommendedName>
        <fullName evidence="7">DNA 3'-5' helicase</fullName>
        <ecNumber evidence="7">5.6.2.4</ecNumber>
    </recommendedName>
</protein>
<accession>A0A7K1L2D6</accession>
<evidence type="ECO:0000259" key="10">
    <source>
        <dbReference type="PROSITE" id="PS51198"/>
    </source>
</evidence>
<evidence type="ECO:0000256" key="2">
    <source>
        <dbReference type="ARBA" id="ARBA00022801"/>
    </source>
</evidence>
<keyword evidence="2 9" id="KW-0378">Hydrolase</keyword>
<dbReference type="GO" id="GO:0043138">
    <property type="term" value="F:3'-5' DNA helicase activity"/>
    <property type="evidence" value="ECO:0007669"/>
    <property type="project" value="UniProtKB-EC"/>
</dbReference>
<evidence type="ECO:0000256" key="4">
    <source>
        <dbReference type="ARBA" id="ARBA00022840"/>
    </source>
</evidence>
<keyword evidence="3 9" id="KW-0347">Helicase</keyword>
<comment type="catalytic activity">
    <reaction evidence="6">
        <text>Couples ATP hydrolysis with the unwinding of duplex DNA by translocating in the 3'-5' direction.</text>
        <dbReference type="EC" id="5.6.2.4"/>
    </reaction>
</comment>
<dbReference type="Gene3D" id="3.40.50.300">
    <property type="entry name" value="P-loop containing nucleotide triphosphate hydrolases"/>
    <property type="match status" value="2"/>
</dbReference>
<dbReference type="Pfam" id="PF00580">
    <property type="entry name" value="UvrD-helicase"/>
    <property type="match status" value="2"/>
</dbReference>
<keyword evidence="5" id="KW-0413">Isomerase</keyword>
<evidence type="ECO:0000256" key="5">
    <source>
        <dbReference type="ARBA" id="ARBA00023235"/>
    </source>
</evidence>
<dbReference type="Pfam" id="PF13361">
    <property type="entry name" value="UvrD_C"/>
    <property type="match status" value="1"/>
</dbReference>
<evidence type="ECO:0000256" key="6">
    <source>
        <dbReference type="ARBA" id="ARBA00034617"/>
    </source>
</evidence>
<keyword evidence="12" id="KW-1185">Reference proteome</keyword>
<organism evidence="11 12">
    <name type="scientific">Actinomadura litoris</name>
    <dbReference type="NCBI Taxonomy" id="2678616"/>
    <lineage>
        <taxon>Bacteria</taxon>
        <taxon>Bacillati</taxon>
        <taxon>Actinomycetota</taxon>
        <taxon>Actinomycetes</taxon>
        <taxon>Streptosporangiales</taxon>
        <taxon>Thermomonosporaceae</taxon>
        <taxon>Actinomadura</taxon>
    </lineage>
</organism>
<evidence type="ECO:0000256" key="7">
    <source>
        <dbReference type="ARBA" id="ARBA00034808"/>
    </source>
</evidence>
<dbReference type="InterPro" id="IPR000212">
    <property type="entry name" value="DNA_helicase_UvrD/REP"/>
</dbReference>
<feature type="domain" description="UvrD-like helicase ATP-binding" evidence="10">
    <location>
        <begin position="10"/>
        <end position="366"/>
    </location>
</feature>
<dbReference type="InterPro" id="IPR027417">
    <property type="entry name" value="P-loop_NTPase"/>
</dbReference>
<sequence>MSDVRVDGPPLTAQQQEVVEQPSDAKVLVTAGAGAGKTHTLVRRLDFLVAEEGLSAGEVLVLTFSRAAVRELRDRLAAQGESARHVRAQTFDSWALDLLMQVDANGEWQLRSFEERIAGACDAIARGLAEELYGDDLLHVVIDEVQDLVGRRREMVELLLDEFDPGFTVVGDPAQSIYGFTLKDDQDRAGETNRFFVWLRNSFDGDLIELELTENFRAGTDEARTALPYGPRLRRIAETTGPGDRDLYGDLRGELHRNLTFGQIDEFTASALTEYDGTTAVLCRTNGQALLISELLASYGVEHRLQRSARDRAAPAWVGLLFRTIDGGHLTRTRFDELAPSLPLPPGAGPDRLWSLLQRTGTGRGNDRGLDLSGIRRALATGRLPDELTAQPSAPLVVSSFHRAKGLEFDRVVVVDPGPLLEDSKERERSGGRARNRRKVDVDEETRLLYVAMTRPRQDLLWIDRLETRFIRNDLEIGRWARYSYKVWARLGLELCGGDVHAEQPAGMRDFTGDPLDLQDYLAVEVDPGDDVVLERLYPDAIGLSDSPPYLVVHSGRPIGVTSDRFRSDLYRHLKLNRGYEPQNWPRRITGGRIDAIETVAGSEAAGTQVGLGPHGVWLAPRLMGLSRFTYDSRTLREEEFGVASQ</sequence>
<keyword evidence="1 9" id="KW-0547">Nucleotide-binding</keyword>
<name>A0A7K1L2D6_9ACTN</name>
<proteinExistence type="predicted"/>
<dbReference type="EC" id="5.6.2.4" evidence="7"/>
<comment type="catalytic activity">
    <reaction evidence="8">
        <text>ATP + H2O = ADP + phosphate + H(+)</text>
        <dbReference type="Rhea" id="RHEA:13065"/>
        <dbReference type="ChEBI" id="CHEBI:15377"/>
        <dbReference type="ChEBI" id="CHEBI:15378"/>
        <dbReference type="ChEBI" id="CHEBI:30616"/>
        <dbReference type="ChEBI" id="CHEBI:43474"/>
        <dbReference type="ChEBI" id="CHEBI:456216"/>
        <dbReference type="EC" id="5.6.2.4"/>
    </reaction>
</comment>
<evidence type="ECO:0000256" key="8">
    <source>
        <dbReference type="ARBA" id="ARBA00048988"/>
    </source>
</evidence>
<dbReference type="CDD" id="cd17932">
    <property type="entry name" value="DEXQc_UvrD"/>
    <property type="match status" value="1"/>
</dbReference>
<dbReference type="InterPro" id="IPR014017">
    <property type="entry name" value="DNA_helicase_UvrD-like_C"/>
</dbReference>
<dbReference type="AlphaFoldDB" id="A0A7K1L2D6"/>
<evidence type="ECO:0000256" key="3">
    <source>
        <dbReference type="ARBA" id="ARBA00022806"/>
    </source>
</evidence>
<dbReference type="PANTHER" id="PTHR11070">
    <property type="entry name" value="UVRD / RECB / PCRA DNA HELICASE FAMILY MEMBER"/>
    <property type="match status" value="1"/>
</dbReference>
<evidence type="ECO:0000256" key="9">
    <source>
        <dbReference type="PROSITE-ProRule" id="PRU00560"/>
    </source>
</evidence>
<dbReference type="GO" id="GO:0000725">
    <property type="term" value="P:recombinational repair"/>
    <property type="evidence" value="ECO:0007669"/>
    <property type="project" value="TreeGrafter"/>
</dbReference>
<dbReference type="SUPFAM" id="SSF52540">
    <property type="entry name" value="P-loop containing nucleoside triphosphate hydrolases"/>
    <property type="match status" value="1"/>
</dbReference>
<keyword evidence="4 9" id="KW-0067">ATP-binding</keyword>
<dbReference type="EMBL" id="WOFH01000006">
    <property type="protein sequence ID" value="MUN38547.1"/>
    <property type="molecule type" value="Genomic_DNA"/>
</dbReference>
<dbReference type="PROSITE" id="PS51198">
    <property type="entry name" value="UVRD_HELICASE_ATP_BIND"/>
    <property type="match status" value="1"/>
</dbReference>
<dbReference type="PANTHER" id="PTHR11070:SF2">
    <property type="entry name" value="ATP-DEPENDENT DNA HELICASE SRS2"/>
    <property type="match status" value="1"/>
</dbReference>
<dbReference type="InterPro" id="IPR014016">
    <property type="entry name" value="UvrD-like_ATP-bd"/>
</dbReference>
<reference evidence="11 12" key="1">
    <citation type="submission" date="2019-11" db="EMBL/GenBank/DDBJ databases">
        <authorList>
            <person name="Cao P."/>
        </authorList>
    </citation>
    <scope>NUCLEOTIDE SEQUENCE [LARGE SCALE GENOMIC DNA]</scope>
    <source>
        <strain evidence="11 12">NEAU-AAG5</strain>
    </source>
</reference>
<dbReference type="GO" id="GO:0003677">
    <property type="term" value="F:DNA binding"/>
    <property type="evidence" value="ECO:0007669"/>
    <property type="project" value="InterPro"/>
</dbReference>
<gene>
    <name evidence="11" type="ORF">GNZ18_18310</name>
</gene>
<evidence type="ECO:0000313" key="12">
    <source>
        <dbReference type="Proteomes" id="UP000432015"/>
    </source>
</evidence>
<dbReference type="GO" id="GO:0016787">
    <property type="term" value="F:hydrolase activity"/>
    <property type="evidence" value="ECO:0007669"/>
    <property type="project" value="UniProtKB-UniRule"/>
</dbReference>
<dbReference type="RefSeq" id="WP_156217729.1">
    <property type="nucleotide sequence ID" value="NZ_WOFH01000006.1"/>
</dbReference>
<feature type="binding site" evidence="9">
    <location>
        <begin position="31"/>
        <end position="38"/>
    </location>
    <ligand>
        <name>ATP</name>
        <dbReference type="ChEBI" id="CHEBI:30616"/>
    </ligand>
</feature>
<evidence type="ECO:0000256" key="1">
    <source>
        <dbReference type="ARBA" id="ARBA00022741"/>
    </source>
</evidence>